<evidence type="ECO:0000259" key="2">
    <source>
        <dbReference type="Pfam" id="PF26640"/>
    </source>
</evidence>
<feature type="domain" description="DUF8212" evidence="2">
    <location>
        <begin position="236"/>
        <end position="258"/>
    </location>
</feature>
<keyword evidence="4" id="KW-1185">Reference proteome</keyword>
<dbReference type="Pfam" id="PF26640">
    <property type="entry name" value="DUF8212"/>
    <property type="match status" value="1"/>
</dbReference>
<dbReference type="Pfam" id="PF06985">
    <property type="entry name" value="HET"/>
    <property type="match status" value="1"/>
</dbReference>
<protein>
    <submittedName>
        <fullName evidence="3">Vegetative incompatibility protein HET-E-1</fullName>
    </submittedName>
</protein>
<dbReference type="InterPro" id="IPR058525">
    <property type="entry name" value="DUF8212"/>
</dbReference>
<dbReference type="AlphaFoldDB" id="A0AAN6XNN3"/>
<proteinExistence type="predicted"/>
<organism evidence="3 4">
    <name type="scientific">Triangularia verruculosa</name>
    <dbReference type="NCBI Taxonomy" id="2587418"/>
    <lineage>
        <taxon>Eukaryota</taxon>
        <taxon>Fungi</taxon>
        <taxon>Dikarya</taxon>
        <taxon>Ascomycota</taxon>
        <taxon>Pezizomycotina</taxon>
        <taxon>Sordariomycetes</taxon>
        <taxon>Sordariomycetidae</taxon>
        <taxon>Sordariales</taxon>
        <taxon>Podosporaceae</taxon>
        <taxon>Triangularia</taxon>
    </lineage>
</organism>
<name>A0AAN6XNN3_9PEZI</name>
<accession>A0AAN6XNN3</accession>
<feature type="domain" description="Heterokaryon incompatibility" evidence="1">
    <location>
        <begin position="21"/>
        <end position="110"/>
    </location>
</feature>
<sequence>MRLINLTTFELEEYYGNVPQYAILSHRWGKEELGFQDWTKYSQSTDRKTWKGRGIAKILGARKQAIQDGYHYLWCDTCCIDKSSSAELSENINSMFNYYADAAVCYAYMRDVPELGEGGASEQMKKFEASRWFTRGWTLQELLAPKKVVFFAKDWSLIGTRGKLVTRISNITGIATRFILRRTQDPAVPPPLFAAGVATKMSWLSRRETTRVEDMAYCMLGIFDINMPLLYGEGHKAFTRLQEEIIRVSNDQSIFCWRWDEKFVPHNWVSILSPSPRAFDQSADYKAYRLIEDGDEYKTLMSQLTYSLTNIGLSINLPVVPCSPPEIRTAMIWARCRYIPTCSEELWAFTMSRMGFYTSSTLAWPMVRQPLPHHLNHIFYAKLPTQFTHRTSMRCTRTIASCIRDETNVGKVIFHLGAGAPVCSFQLDEDE</sequence>
<evidence type="ECO:0000259" key="1">
    <source>
        <dbReference type="Pfam" id="PF06985"/>
    </source>
</evidence>
<dbReference type="EMBL" id="MU863893">
    <property type="protein sequence ID" value="KAK4202921.1"/>
    <property type="molecule type" value="Genomic_DNA"/>
</dbReference>
<dbReference type="PANTHER" id="PTHR10622:SF10">
    <property type="entry name" value="HET DOMAIN-CONTAINING PROTEIN"/>
    <property type="match status" value="1"/>
</dbReference>
<dbReference type="PANTHER" id="PTHR10622">
    <property type="entry name" value="HET DOMAIN-CONTAINING PROTEIN"/>
    <property type="match status" value="1"/>
</dbReference>
<gene>
    <name evidence="3" type="ORF">QBC40DRAFT_337962</name>
</gene>
<reference evidence="3" key="2">
    <citation type="submission" date="2023-05" db="EMBL/GenBank/DDBJ databases">
        <authorList>
            <consortium name="Lawrence Berkeley National Laboratory"/>
            <person name="Steindorff A."/>
            <person name="Hensen N."/>
            <person name="Bonometti L."/>
            <person name="Westerberg I."/>
            <person name="Brannstrom I.O."/>
            <person name="Guillou S."/>
            <person name="Cros-Aarteil S."/>
            <person name="Calhoun S."/>
            <person name="Haridas S."/>
            <person name="Kuo A."/>
            <person name="Mondo S."/>
            <person name="Pangilinan J."/>
            <person name="Riley R."/>
            <person name="Labutti K."/>
            <person name="Andreopoulos B."/>
            <person name="Lipzen A."/>
            <person name="Chen C."/>
            <person name="Yanf M."/>
            <person name="Daum C."/>
            <person name="Ng V."/>
            <person name="Clum A."/>
            <person name="Ohm R."/>
            <person name="Martin F."/>
            <person name="Silar P."/>
            <person name="Natvig D."/>
            <person name="Lalanne C."/>
            <person name="Gautier V."/>
            <person name="Ament-Velasquez S.L."/>
            <person name="Kruys A."/>
            <person name="Hutchinson M.I."/>
            <person name="Powell A.J."/>
            <person name="Barry K."/>
            <person name="Miller A.N."/>
            <person name="Grigoriev I.V."/>
            <person name="Debuchy R."/>
            <person name="Gladieux P."/>
            <person name="Thoren M.H."/>
            <person name="Johannesson H."/>
        </authorList>
    </citation>
    <scope>NUCLEOTIDE SEQUENCE</scope>
    <source>
        <strain evidence="3">CBS 315.58</strain>
    </source>
</reference>
<evidence type="ECO:0000313" key="3">
    <source>
        <dbReference type="EMBL" id="KAK4202921.1"/>
    </source>
</evidence>
<dbReference type="InterPro" id="IPR010730">
    <property type="entry name" value="HET"/>
</dbReference>
<comment type="caution">
    <text evidence="3">The sequence shown here is derived from an EMBL/GenBank/DDBJ whole genome shotgun (WGS) entry which is preliminary data.</text>
</comment>
<dbReference type="Proteomes" id="UP001303160">
    <property type="component" value="Unassembled WGS sequence"/>
</dbReference>
<reference evidence="3" key="1">
    <citation type="journal article" date="2023" name="Mol. Phylogenet. Evol.">
        <title>Genome-scale phylogeny and comparative genomics of the fungal order Sordariales.</title>
        <authorList>
            <person name="Hensen N."/>
            <person name="Bonometti L."/>
            <person name="Westerberg I."/>
            <person name="Brannstrom I.O."/>
            <person name="Guillou S."/>
            <person name="Cros-Aarteil S."/>
            <person name="Calhoun S."/>
            <person name="Haridas S."/>
            <person name="Kuo A."/>
            <person name="Mondo S."/>
            <person name="Pangilinan J."/>
            <person name="Riley R."/>
            <person name="LaButti K."/>
            <person name="Andreopoulos B."/>
            <person name="Lipzen A."/>
            <person name="Chen C."/>
            <person name="Yan M."/>
            <person name="Daum C."/>
            <person name="Ng V."/>
            <person name="Clum A."/>
            <person name="Steindorff A."/>
            <person name="Ohm R.A."/>
            <person name="Martin F."/>
            <person name="Silar P."/>
            <person name="Natvig D.O."/>
            <person name="Lalanne C."/>
            <person name="Gautier V."/>
            <person name="Ament-Velasquez S.L."/>
            <person name="Kruys A."/>
            <person name="Hutchinson M.I."/>
            <person name="Powell A.J."/>
            <person name="Barry K."/>
            <person name="Miller A.N."/>
            <person name="Grigoriev I.V."/>
            <person name="Debuchy R."/>
            <person name="Gladieux P."/>
            <person name="Hiltunen Thoren M."/>
            <person name="Johannesson H."/>
        </authorList>
    </citation>
    <scope>NUCLEOTIDE SEQUENCE</scope>
    <source>
        <strain evidence="3">CBS 315.58</strain>
    </source>
</reference>
<evidence type="ECO:0000313" key="4">
    <source>
        <dbReference type="Proteomes" id="UP001303160"/>
    </source>
</evidence>